<gene>
    <name evidence="3" type="primary">Acey_s0365.g3601</name>
    <name evidence="3" type="synonym">Acey-pqn-73</name>
    <name evidence="3" type="ORF">Y032_0365g3601</name>
</gene>
<feature type="transmembrane region" description="Helical" evidence="2">
    <location>
        <begin position="170"/>
        <end position="192"/>
    </location>
</feature>
<keyword evidence="4" id="KW-1185">Reference proteome</keyword>
<feature type="region of interest" description="Disordered" evidence="1">
    <location>
        <begin position="1"/>
        <end position="45"/>
    </location>
</feature>
<protein>
    <recommendedName>
        <fullName evidence="5">BRICHOS domain-containing protein</fullName>
    </recommendedName>
</protein>
<keyword evidence="2" id="KW-1133">Transmembrane helix</keyword>
<evidence type="ECO:0000256" key="1">
    <source>
        <dbReference type="SAM" id="MobiDB-lite"/>
    </source>
</evidence>
<evidence type="ECO:0000256" key="2">
    <source>
        <dbReference type="SAM" id="Phobius"/>
    </source>
</evidence>
<evidence type="ECO:0000313" key="3">
    <source>
        <dbReference type="EMBL" id="EYB82194.1"/>
    </source>
</evidence>
<reference evidence="4" key="1">
    <citation type="journal article" date="2015" name="Nat. Genet.">
        <title>The genome and transcriptome of the zoonotic hookworm Ancylostoma ceylanicum identify infection-specific gene families.</title>
        <authorList>
            <person name="Schwarz E.M."/>
            <person name="Hu Y."/>
            <person name="Antoshechkin I."/>
            <person name="Miller M.M."/>
            <person name="Sternberg P.W."/>
            <person name="Aroian R.V."/>
        </authorList>
    </citation>
    <scope>NUCLEOTIDE SEQUENCE</scope>
    <source>
        <strain evidence="4">HY135</strain>
    </source>
</reference>
<feature type="compositionally biased region" description="Polar residues" evidence="1">
    <location>
        <begin position="578"/>
        <end position="625"/>
    </location>
</feature>
<feature type="region of interest" description="Disordered" evidence="1">
    <location>
        <begin position="537"/>
        <end position="698"/>
    </location>
</feature>
<keyword evidence="2" id="KW-0472">Membrane</keyword>
<dbReference type="Proteomes" id="UP000024635">
    <property type="component" value="Unassembled WGS sequence"/>
</dbReference>
<comment type="caution">
    <text evidence="3">The sequence shown here is derived from an EMBL/GenBank/DDBJ whole genome shotgun (WGS) entry which is preliminary data.</text>
</comment>
<dbReference type="EMBL" id="JARK01001701">
    <property type="protein sequence ID" value="EYB82194.1"/>
    <property type="molecule type" value="Genomic_DNA"/>
</dbReference>
<sequence>MARLPSNFLSLDQEPKVHGPPPAYRSASGTVTETDTWSDYSGSSGLGKRRGSWVNLVESDENLNRHKVNCYPKVKKMVDAAQQAPSSRASSQLAYVSDNYQFHLMNTGHALPLKAAPGPAGTLPPSSVVQSRAPSIITAPAASARPSAGPLPSKKRNRLQEWKDRCKRPCCALCIFFVILLITSGIITAIVLSQVLKPPKTAQISWLAPEMYRGGQNNPVRINMKADDDQVRLQMQGAMPFKGNYISYYDFKTNRVAVIDETLKSNGKSLACFVMPLDRSLLRDADAMRQAAGIASHRTSQTQGWAESWNYLPAPVHTNGQQMFNPPIPECEGARWIQLEYAGTNQKNRKCSDCYDFCLPDYGIERDTVRGEEQLNIVKRICFYLFVPEWRTYAQANTIEQNQRDFETYYRNRNHLTTAFGSNGGGDSKWITLQQLPQTIQNVTGNLAGQLSNAASGVVNTIGDAAQGLRAGVFGQNSLSQPNYQNGNGNGNGNGMNNGYGGSMQPNQNPSPPSPGGFAPAAVNGVVNLNGVNGQSGSNAYNMNPGNQGAYGEPSQNSYPNMNPNMNQYPQNGERQNRNSYPDVSSMSGYSQNPVRQVHGSQRYDNNQQQAPDQRDTNSVPYTNGNGFGMGDNYSNRPSYPDANGVNPPSGYVPQAELNIQGVAGMPHPRDTAASRSGNGYTPDIMPNPQYQQQQQQQMPLQQQQMLQQQQIPQQRWRSGMFRS</sequence>
<name>A0A016RW32_9BILA</name>
<feature type="compositionally biased region" description="Gly residues" evidence="1">
    <location>
        <begin position="488"/>
        <end position="502"/>
    </location>
</feature>
<dbReference type="AlphaFoldDB" id="A0A016RW32"/>
<evidence type="ECO:0008006" key="5">
    <source>
        <dbReference type="Google" id="ProtNLM"/>
    </source>
</evidence>
<evidence type="ECO:0000313" key="4">
    <source>
        <dbReference type="Proteomes" id="UP000024635"/>
    </source>
</evidence>
<keyword evidence="2" id="KW-0812">Transmembrane</keyword>
<feature type="region of interest" description="Disordered" evidence="1">
    <location>
        <begin position="477"/>
        <end position="522"/>
    </location>
</feature>
<accession>A0A016RW32</accession>
<dbReference type="OrthoDB" id="5869318at2759"/>
<feature type="compositionally biased region" description="Low complexity" evidence="1">
    <location>
        <begin position="554"/>
        <end position="572"/>
    </location>
</feature>
<proteinExistence type="predicted"/>
<feature type="compositionally biased region" description="Polar residues" evidence="1">
    <location>
        <begin position="27"/>
        <end position="40"/>
    </location>
</feature>
<organism evidence="3 4">
    <name type="scientific">Ancylostoma ceylanicum</name>
    <dbReference type="NCBI Taxonomy" id="53326"/>
    <lineage>
        <taxon>Eukaryota</taxon>
        <taxon>Metazoa</taxon>
        <taxon>Ecdysozoa</taxon>
        <taxon>Nematoda</taxon>
        <taxon>Chromadorea</taxon>
        <taxon>Rhabditida</taxon>
        <taxon>Rhabditina</taxon>
        <taxon>Rhabditomorpha</taxon>
        <taxon>Strongyloidea</taxon>
        <taxon>Ancylostomatidae</taxon>
        <taxon>Ancylostomatinae</taxon>
        <taxon>Ancylostoma</taxon>
    </lineage>
</organism>